<keyword evidence="3" id="KW-1185">Reference proteome</keyword>
<proteinExistence type="predicted"/>
<accession>A0ABD0U3D8</accession>
<dbReference type="PANTHER" id="PTHR31066">
    <property type="entry name" value="OS05G0427100 PROTEIN-RELATED"/>
    <property type="match status" value="1"/>
</dbReference>
<name>A0ABD0U3D8_DENTH</name>
<sequence>MDAAEKQQASYKREWRIESESSSLLELLLEIPPSPRKTSLRLSSLLQTATTTATALPLTPSVTMIRLVDYLRKYLHAPPIKPPASEFRISDICFHSTTFKNPCFPMAVALLNANRTPPAARIPPTEYTSDVRSSRKVKFLCSFGGKITPRQSDGALSYDGGLTRIIAVRRDSTFNELCSKMEEAYGGPVLISYQLPDQGLDSLVCVSCAEDMENMMEEYDRLSQASGDRSTKLRVFLSSRFDTESDADSDDSGEVVNRASAFEADPCREHWEAKMKKVTFKLNSDAGGDGFINEGTSTTNLLAALDASRFVENENTSELEYERFPAHLSVDCTTNVSTQTVNRLSVKNDISSTSKAPHQDLLQPMPKEQGIRLEKFQMRQKAPFRLDDFGADRMNLILMETVEEEDAQSFDPSQPVQMGLFGDTQTSLAAALVNTSQIDHVTSLQQQRQQQQRSQEKILERSNSYSFFSNQDLWKIIGYTRPNTSVIFNNE</sequence>
<dbReference type="Gene3D" id="3.10.20.90">
    <property type="entry name" value="Phosphatidylinositol 3-kinase Catalytic Subunit, Chain A, domain 1"/>
    <property type="match status" value="1"/>
</dbReference>
<evidence type="ECO:0000313" key="3">
    <source>
        <dbReference type="Proteomes" id="UP001552299"/>
    </source>
</evidence>
<dbReference type="InterPro" id="IPR000270">
    <property type="entry name" value="PB1_dom"/>
</dbReference>
<dbReference type="PANTHER" id="PTHR31066:SF97">
    <property type="entry name" value="OS03G0401100 PROTEIN"/>
    <property type="match status" value="1"/>
</dbReference>
<dbReference type="EMBL" id="JANQDX010000018">
    <property type="protein sequence ID" value="KAL0906466.1"/>
    <property type="molecule type" value="Genomic_DNA"/>
</dbReference>
<dbReference type="CDD" id="cd06410">
    <property type="entry name" value="PB1_UP2"/>
    <property type="match status" value="1"/>
</dbReference>
<feature type="domain" description="PB1" evidence="1">
    <location>
        <begin position="151"/>
        <end position="238"/>
    </location>
</feature>
<protein>
    <recommendedName>
        <fullName evidence="1">PB1 domain-containing protein</fullName>
    </recommendedName>
</protein>
<dbReference type="Pfam" id="PF00564">
    <property type="entry name" value="PB1"/>
    <property type="match status" value="1"/>
</dbReference>
<evidence type="ECO:0000313" key="2">
    <source>
        <dbReference type="EMBL" id="KAL0906466.1"/>
    </source>
</evidence>
<dbReference type="Proteomes" id="UP001552299">
    <property type="component" value="Unassembled WGS sequence"/>
</dbReference>
<reference evidence="2 3" key="1">
    <citation type="journal article" date="2024" name="Plant Biotechnol. J.">
        <title>Dendrobium thyrsiflorum genome and its molecular insights into genes involved in important horticultural traits.</title>
        <authorList>
            <person name="Chen B."/>
            <person name="Wang J.Y."/>
            <person name="Zheng P.J."/>
            <person name="Li K.L."/>
            <person name="Liang Y.M."/>
            <person name="Chen X.F."/>
            <person name="Zhang C."/>
            <person name="Zhao X."/>
            <person name="He X."/>
            <person name="Zhang G.Q."/>
            <person name="Liu Z.J."/>
            <person name="Xu Q."/>
        </authorList>
    </citation>
    <scope>NUCLEOTIDE SEQUENCE [LARGE SCALE GENOMIC DNA]</scope>
    <source>
        <strain evidence="2">GZMU011</strain>
    </source>
</reference>
<dbReference type="AlphaFoldDB" id="A0ABD0U3D8"/>
<evidence type="ECO:0000259" key="1">
    <source>
        <dbReference type="SMART" id="SM00666"/>
    </source>
</evidence>
<organism evidence="2 3">
    <name type="scientific">Dendrobium thyrsiflorum</name>
    <name type="common">Pinecone-like raceme dendrobium</name>
    <name type="synonym">Orchid</name>
    <dbReference type="NCBI Taxonomy" id="117978"/>
    <lineage>
        <taxon>Eukaryota</taxon>
        <taxon>Viridiplantae</taxon>
        <taxon>Streptophyta</taxon>
        <taxon>Embryophyta</taxon>
        <taxon>Tracheophyta</taxon>
        <taxon>Spermatophyta</taxon>
        <taxon>Magnoliopsida</taxon>
        <taxon>Liliopsida</taxon>
        <taxon>Asparagales</taxon>
        <taxon>Orchidaceae</taxon>
        <taxon>Epidendroideae</taxon>
        <taxon>Malaxideae</taxon>
        <taxon>Dendrobiinae</taxon>
        <taxon>Dendrobium</taxon>
    </lineage>
</organism>
<comment type="caution">
    <text evidence="2">The sequence shown here is derived from an EMBL/GenBank/DDBJ whole genome shotgun (WGS) entry which is preliminary data.</text>
</comment>
<dbReference type="SMART" id="SM00666">
    <property type="entry name" value="PB1"/>
    <property type="match status" value="1"/>
</dbReference>
<dbReference type="InterPro" id="IPR053198">
    <property type="entry name" value="Gynoecium_Dev_Regulator"/>
</dbReference>
<dbReference type="SUPFAM" id="SSF54277">
    <property type="entry name" value="CAD &amp; PB1 domains"/>
    <property type="match status" value="1"/>
</dbReference>
<gene>
    <name evidence="2" type="ORF">M5K25_024963</name>
</gene>